<dbReference type="InterPro" id="IPR011006">
    <property type="entry name" value="CheY-like_superfamily"/>
</dbReference>
<protein>
    <submittedName>
        <fullName evidence="4">Response regulator</fullName>
    </submittedName>
</protein>
<dbReference type="RefSeq" id="WP_207988043.1">
    <property type="nucleotide sequence ID" value="NZ_CP071794.1"/>
</dbReference>
<evidence type="ECO:0000256" key="1">
    <source>
        <dbReference type="ARBA" id="ARBA00022553"/>
    </source>
</evidence>
<dbReference type="PROSITE" id="PS50110">
    <property type="entry name" value="RESPONSE_REGULATORY"/>
    <property type="match status" value="1"/>
</dbReference>
<dbReference type="Proteomes" id="UP000663923">
    <property type="component" value="Chromosome"/>
</dbReference>
<dbReference type="SUPFAM" id="SSF52172">
    <property type="entry name" value="CheY-like"/>
    <property type="match status" value="1"/>
</dbReference>
<dbReference type="PANTHER" id="PTHR44591:SF3">
    <property type="entry name" value="RESPONSE REGULATORY DOMAIN-CONTAINING PROTEIN"/>
    <property type="match status" value="1"/>
</dbReference>
<dbReference type="EMBL" id="CP071794">
    <property type="protein sequence ID" value="QTD56221.1"/>
    <property type="molecule type" value="Genomic_DNA"/>
</dbReference>
<dbReference type="Pfam" id="PF00072">
    <property type="entry name" value="Response_reg"/>
    <property type="match status" value="1"/>
</dbReference>
<dbReference type="SMART" id="SM00448">
    <property type="entry name" value="REC"/>
    <property type="match status" value="1"/>
</dbReference>
<keyword evidence="5" id="KW-1185">Reference proteome</keyword>
<evidence type="ECO:0000256" key="2">
    <source>
        <dbReference type="PROSITE-ProRule" id="PRU00169"/>
    </source>
</evidence>
<dbReference type="InterPro" id="IPR001789">
    <property type="entry name" value="Sig_transdc_resp-reg_receiver"/>
</dbReference>
<evidence type="ECO:0000259" key="3">
    <source>
        <dbReference type="PROSITE" id="PS50110"/>
    </source>
</evidence>
<reference evidence="4 5" key="1">
    <citation type="submission" date="2021-03" db="EMBL/GenBank/DDBJ databases">
        <title>Complete genome of Parasphingorhabdus_sp.JHSY0214.</title>
        <authorList>
            <person name="Yoo J.H."/>
            <person name="Bae J.W."/>
        </authorList>
    </citation>
    <scope>NUCLEOTIDE SEQUENCE [LARGE SCALE GENOMIC DNA]</scope>
    <source>
        <strain evidence="4 5">JHSY0214</strain>
    </source>
</reference>
<dbReference type="PANTHER" id="PTHR44591">
    <property type="entry name" value="STRESS RESPONSE REGULATOR PROTEIN 1"/>
    <property type="match status" value="1"/>
</dbReference>
<feature type="modified residue" description="4-aspartylphosphate" evidence="2">
    <location>
        <position position="52"/>
    </location>
</feature>
<dbReference type="InterPro" id="IPR050595">
    <property type="entry name" value="Bact_response_regulator"/>
</dbReference>
<organism evidence="4 5">
    <name type="scientific">Parasphingorhabdus cellanae</name>
    <dbReference type="NCBI Taxonomy" id="2806553"/>
    <lineage>
        <taxon>Bacteria</taxon>
        <taxon>Pseudomonadati</taxon>
        <taxon>Pseudomonadota</taxon>
        <taxon>Alphaproteobacteria</taxon>
        <taxon>Sphingomonadales</taxon>
        <taxon>Sphingomonadaceae</taxon>
        <taxon>Parasphingorhabdus</taxon>
    </lineage>
</organism>
<name>A0ABX7T3V6_9SPHN</name>
<dbReference type="Gene3D" id="3.40.50.2300">
    <property type="match status" value="1"/>
</dbReference>
<feature type="domain" description="Response regulatory" evidence="3">
    <location>
        <begin position="3"/>
        <end position="119"/>
    </location>
</feature>
<evidence type="ECO:0000313" key="4">
    <source>
        <dbReference type="EMBL" id="QTD56221.1"/>
    </source>
</evidence>
<accession>A0ABX7T3V6</accession>
<gene>
    <name evidence="4" type="ORF">J4G78_01025</name>
</gene>
<proteinExistence type="predicted"/>
<keyword evidence="1 2" id="KW-0597">Phosphoprotein</keyword>
<sequence>MAQILIADDDALIGEVIFHRLQDKGHNVVVVDDGGRVVEQTLQTKPEIIILDNLMPGLTGTEILSELQRNAFTATIPVIMLTAQTGRNQMIEAYRAGASDYMTKPFDPEELIDRVAGVIGPSVGNSDLEQPAL</sequence>
<evidence type="ECO:0000313" key="5">
    <source>
        <dbReference type="Proteomes" id="UP000663923"/>
    </source>
</evidence>